<protein>
    <submittedName>
        <fullName evidence="2">Uncharacterized protein</fullName>
    </submittedName>
</protein>
<feature type="compositionally biased region" description="Basic and acidic residues" evidence="1">
    <location>
        <begin position="107"/>
        <end position="145"/>
    </location>
</feature>
<evidence type="ECO:0000256" key="1">
    <source>
        <dbReference type="SAM" id="MobiDB-lite"/>
    </source>
</evidence>
<dbReference type="AlphaFoldDB" id="A0A5D3AND9"/>
<keyword evidence="3" id="KW-1185">Reference proteome</keyword>
<gene>
    <name evidence="2" type="ORF">B9479_007830</name>
</gene>
<feature type="compositionally biased region" description="Polar residues" evidence="1">
    <location>
        <begin position="85"/>
        <end position="95"/>
    </location>
</feature>
<organism evidence="2 3">
    <name type="scientific">Cryptococcus floricola</name>
    <dbReference type="NCBI Taxonomy" id="2591691"/>
    <lineage>
        <taxon>Eukaryota</taxon>
        <taxon>Fungi</taxon>
        <taxon>Dikarya</taxon>
        <taxon>Basidiomycota</taxon>
        <taxon>Agaricomycotina</taxon>
        <taxon>Tremellomycetes</taxon>
        <taxon>Tremellales</taxon>
        <taxon>Cryptococcaceae</taxon>
        <taxon>Cryptococcus</taxon>
    </lineage>
</organism>
<comment type="caution">
    <text evidence="2">The sequence shown here is derived from an EMBL/GenBank/DDBJ whole genome shotgun (WGS) entry which is preliminary data.</text>
</comment>
<feature type="compositionally biased region" description="Polar residues" evidence="1">
    <location>
        <begin position="1"/>
        <end position="18"/>
    </location>
</feature>
<feature type="region of interest" description="Disordered" evidence="1">
    <location>
        <begin position="1"/>
        <end position="146"/>
    </location>
</feature>
<evidence type="ECO:0000313" key="2">
    <source>
        <dbReference type="EMBL" id="TYJ51593.1"/>
    </source>
</evidence>
<sequence length="194" mass="21328">MSTPTNDRSAGASQFTSTHRPHRQAERAPQPGTTPTESRNPQPESTVGPTVGTDTHTGPRVHWGTEPSAPRGRQRKSSAHGVSYGNPTGQSTTSPKRPGQPGQVSRNHHEVLQDWASTRRDPSTDYDSHDSLRWTGHDLDADPGNRHIAAFGEERGLAESSEEEQLPVERTDKKRKLKQYIRSCFTDDTGRSSG</sequence>
<reference evidence="2 3" key="1">
    <citation type="submission" date="2017-05" db="EMBL/GenBank/DDBJ databases">
        <title>The Genome Sequence of Tsuchiyaea wingfieldii DSM 27421.</title>
        <authorList>
            <person name="Cuomo C."/>
            <person name="Passer A."/>
            <person name="Billmyre B."/>
            <person name="Heitman J."/>
        </authorList>
    </citation>
    <scope>NUCLEOTIDE SEQUENCE [LARGE SCALE GENOMIC DNA]</scope>
    <source>
        <strain evidence="2 3">DSM 27421</strain>
    </source>
</reference>
<dbReference type="EMBL" id="NIDF01000212">
    <property type="protein sequence ID" value="TYJ51593.1"/>
    <property type="molecule type" value="Genomic_DNA"/>
</dbReference>
<feature type="compositionally biased region" description="Polar residues" evidence="1">
    <location>
        <begin position="31"/>
        <end position="56"/>
    </location>
</feature>
<proteinExistence type="predicted"/>
<accession>A0A5D3AND9</accession>
<name>A0A5D3AND9_9TREE</name>
<evidence type="ECO:0000313" key="3">
    <source>
        <dbReference type="Proteomes" id="UP000322245"/>
    </source>
</evidence>
<dbReference type="Proteomes" id="UP000322245">
    <property type="component" value="Unassembled WGS sequence"/>
</dbReference>